<dbReference type="SUPFAM" id="SSF52058">
    <property type="entry name" value="L domain-like"/>
    <property type="match status" value="1"/>
</dbReference>
<dbReference type="InterPro" id="IPR053211">
    <property type="entry name" value="DNA_repair-toleration"/>
</dbReference>
<dbReference type="EMBL" id="JAYMYS010000003">
    <property type="protein sequence ID" value="KAK7400242.1"/>
    <property type="molecule type" value="Genomic_DNA"/>
</dbReference>
<proteinExistence type="predicted"/>
<evidence type="ECO:0000313" key="10">
    <source>
        <dbReference type="Proteomes" id="UP001386955"/>
    </source>
</evidence>
<name>A0AAN9SLS9_PSOTE</name>
<keyword evidence="2" id="KW-0433">Leucine-rich repeat</keyword>
<dbReference type="Proteomes" id="UP001386955">
    <property type="component" value="Unassembled WGS sequence"/>
</dbReference>
<dbReference type="Pfam" id="PF00560">
    <property type="entry name" value="LRR_1"/>
    <property type="match status" value="4"/>
</dbReference>
<dbReference type="InterPro" id="IPR001611">
    <property type="entry name" value="Leu-rich_rpt"/>
</dbReference>
<evidence type="ECO:0000259" key="8">
    <source>
        <dbReference type="Pfam" id="PF08263"/>
    </source>
</evidence>
<keyword evidence="6" id="KW-0325">Glycoprotein</keyword>
<dbReference type="Pfam" id="PF08263">
    <property type="entry name" value="LRRNT_2"/>
    <property type="match status" value="1"/>
</dbReference>
<sequence length="334" mass="36927">MSRLSILLLIVLSFSPALSEVCNPEDREVLLQIKKELGNPFSLATWLPSTDCCKNKWVGVSCATHTQKYRVKHLVLSQLNLPKAYRIPPSIGDLPYLQSLVITATDNIVGTLPPTIAKLTKLRDITIRYTNISGQIPRFLSQIKTLESIEFTYNKLSGPLPAWLPSLPILSTINFDGNSFSGAIPDSFGSFRKGFSSLSLSNNRLNGKIPAAFANLDMKNVDLSHNMLEGDASMLFGSRKHTERIYLQNNLFAFDFGKVGLSKTLRILDLTQNRIYGTLPKGLTLLTSLTLLDVSHNNLCGEIPRGGSLQNTDVSFYAHNKCLCGSPLPKCKRI</sequence>
<evidence type="ECO:0000256" key="3">
    <source>
        <dbReference type="ARBA" id="ARBA00022729"/>
    </source>
</evidence>
<evidence type="ECO:0000256" key="4">
    <source>
        <dbReference type="ARBA" id="ARBA00022737"/>
    </source>
</evidence>
<dbReference type="PANTHER" id="PTHR48060:SF21">
    <property type="entry name" value="L DOMAIN-LIKE PROTEIN"/>
    <property type="match status" value="1"/>
</dbReference>
<keyword evidence="4" id="KW-0677">Repeat</keyword>
<dbReference type="Gene3D" id="3.80.10.10">
    <property type="entry name" value="Ribonuclease Inhibitor"/>
    <property type="match status" value="1"/>
</dbReference>
<accession>A0AAN9SLS9</accession>
<keyword evidence="5" id="KW-0472">Membrane</keyword>
<keyword evidence="3 7" id="KW-0732">Signal</keyword>
<evidence type="ECO:0000256" key="2">
    <source>
        <dbReference type="ARBA" id="ARBA00022614"/>
    </source>
</evidence>
<gene>
    <name evidence="9" type="ORF">VNO78_11443</name>
</gene>
<evidence type="ECO:0000256" key="5">
    <source>
        <dbReference type="ARBA" id="ARBA00023136"/>
    </source>
</evidence>
<dbReference type="PANTHER" id="PTHR48060">
    <property type="entry name" value="DNA DAMAGE-REPAIR/TOLERATION PROTEIN DRT100"/>
    <property type="match status" value="1"/>
</dbReference>
<evidence type="ECO:0000256" key="7">
    <source>
        <dbReference type="SAM" id="SignalP"/>
    </source>
</evidence>
<feature type="chain" id="PRO_5042866716" description="Leucine-rich repeat-containing N-terminal plant-type domain-containing protein" evidence="7">
    <location>
        <begin position="20"/>
        <end position="334"/>
    </location>
</feature>
<reference evidence="9 10" key="1">
    <citation type="submission" date="2024-01" db="EMBL/GenBank/DDBJ databases">
        <title>The genomes of 5 underutilized Papilionoideae crops provide insights into root nodulation and disease resistanc.</title>
        <authorList>
            <person name="Jiang F."/>
        </authorList>
    </citation>
    <scope>NUCLEOTIDE SEQUENCE [LARGE SCALE GENOMIC DNA]</scope>
    <source>
        <strain evidence="9">DUOXIRENSHENG_FW03</strain>
        <tissue evidence="9">Leaves</tissue>
    </source>
</reference>
<protein>
    <recommendedName>
        <fullName evidence="8">Leucine-rich repeat-containing N-terminal plant-type domain-containing protein</fullName>
    </recommendedName>
</protein>
<evidence type="ECO:0000256" key="6">
    <source>
        <dbReference type="ARBA" id="ARBA00023180"/>
    </source>
</evidence>
<comment type="subcellular location">
    <subcellularLocation>
        <location evidence="1">Membrane</location>
    </subcellularLocation>
</comment>
<dbReference type="GO" id="GO:0016020">
    <property type="term" value="C:membrane"/>
    <property type="evidence" value="ECO:0007669"/>
    <property type="project" value="UniProtKB-SubCell"/>
</dbReference>
<keyword evidence="10" id="KW-1185">Reference proteome</keyword>
<dbReference type="InterPro" id="IPR013210">
    <property type="entry name" value="LRR_N_plant-typ"/>
</dbReference>
<feature type="signal peptide" evidence="7">
    <location>
        <begin position="1"/>
        <end position="19"/>
    </location>
</feature>
<dbReference type="FunFam" id="3.80.10.10:FF:000041">
    <property type="entry name" value="LRR receptor-like serine/threonine-protein kinase ERECTA"/>
    <property type="match status" value="1"/>
</dbReference>
<dbReference type="AlphaFoldDB" id="A0AAN9SLS9"/>
<organism evidence="9 10">
    <name type="scientific">Psophocarpus tetragonolobus</name>
    <name type="common">Winged bean</name>
    <name type="synonym">Dolichos tetragonolobus</name>
    <dbReference type="NCBI Taxonomy" id="3891"/>
    <lineage>
        <taxon>Eukaryota</taxon>
        <taxon>Viridiplantae</taxon>
        <taxon>Streptophyta</taxon>
        <taxon>Embryophyta</taxon>
        <taxon>Tracheophyta</taxon>
        <taxon>Spermatophyta</taxon>
        <taxon>Magnoliopsida</taxon>
        <taxon>eudicotyledons</taxon>
        <taxon>Gunneridae</taxon>
        <taxon>Pentapetalae</taxon>
        <taxon>rosids</taxon>
        <taxon>fabids</taxon>
        <taxon>Fabales</taxon>
        <taxon>Fabaceae</taxon>
        <taxon>Papilionoideae</taxon>
        <taxon>50 kb inversion clade</taxon>
        <taxon>NPAAA clade</taxon>
        <taxon>indigoferoid/millettioid clade</taxon>
        <taxon>Phaseoleae</taxon>
        <taxon>Psophocarpus</taxon>
    </lineage>
</organism>
<feature type="domain" description="Leucine-rich repeat-containing N-terminal plant-type" evidence="8">
    <location>
        <begin position="24"/>
        <end position="62"/>
    </location>
</feature>
<evidence type="ECO:0000313" key="9">
    <source>
        <dbReference type="EMBL" id="KAK7400242.1"/>
    </source>
</evidence>
<evidence type="ECO:0000256" key="1">
    <source>
        <dbReference type="ARBA" id="ARBA00004370"/>
    </source>
</evidence>
<comment type="caution">
    <text evidence="9">The sequence shown here is derived from an EMBL/GenBank/DDBJ whole genome shotgun (WGS) entry which is preliminary data.</text>
</comment>
<dbReference type="InterPro" id="IPR032675">
    <property type="entry name" value="LRR_dom_sf"/>
</dbReference>